<dbReference type="KEGG" id="pbro:HOP40_32430"/>
<dbReference type="GO" id="GO:0016705">
    <property type="term" value="F:oxidoreductase activity, acting on paired donors, with incorporation or reduction of molecular oxygen"/>
    <property type="evidence" value="ECO:0007669"/>
    <property type="project" value="InterPro"/>
</dbReference>
<dbReference type="InterPro" id="IPR036661">
    <property type="entry name" value="Luciferase-like_sf"/>
</dbReference>
<gene>
    <name evidence="5" type="ORF">HOP40_32430</name>
</gene>
<organism evidence="5 6">
    <name type="scientific">Pseudonocardia broussonetiae</name>
    <dbReference type="NCBI Taxonomy" id="2736640"/>
    <lineage>
        <taxon>Bacteria</taxon>
        <taxon>Bacillati</taxon>
        <taxon>Actinomycetota</taxon>
        <taxon>Actinomycetes</taxon>
        <taxon>Pseudonocardiales</taxon>
        <taxon>Pseudonocardiaceae</taxon>
        <taxon>Pseudonocardia</taxon>
    </lineage>
</organism>
<evidence type="ECO:0000256" key="1">
    <source>
        <dbReference type="ARBA" id="ARBA00023002"/>
    </source>
</evidence>
<dbReference type="Pfam" id="PF00296">
    <property type="entry name" value="Bac_luciferase"/>
    <property type="match status" value="1"/>
</dbReference>
<accession>A0A6M6JRF9</accession>
<dbReference type="GO" id="GO:0005829">
    <property type="term" value="C:cytosol"/>
    <property type="evidence" value="ECO:0007669"/>
    <property type="project" value="TreeGrafter"/>
</dbReference>
<dbReference type="Proteomes" id="UP000505377">
    <property type="component" value="Chromosome"/>
</dbReference>
<protein>
    <submittedName>
        <fullName evidence="5">LLM class flavin-dependent oxidoreductase</fullName>
    </submittedName>
</protein>
<keyword evidence="1" id="KW-0560">Oxidoreductase</keyword>
<dbReference type="Gene3D" id="3.20.20.30">
    <property type="entry name" value="Luciferase-like domain"/>
    <property type="match status" value="1"/>
</dbReference>
<dbReference type="GO" id="GO:0004497">
    <property type="term" value="F:monooxygenase activity"/>
    <property type="evidence" value="ECO:0007669"/>
    <property type="project" value="UniProtKB-KW"/>
</dbReference>
<dbReference type="InterPro" id="IPR011251">
    <property type="entry name" value="Luciferase-like_dom"/>
</dbReference>
<keyword evidence="2" id="KW-0503">Monooxygenase</keyword>
<keyword evidence="6" id="KW-1185">Reference proteome</keyword>
<proteinExistence type="predicted"/>
<dbReference type="RefSeq" id="WP_172166738.1">
    <property type="nucleotide sequence ID" value="NZ_CP053564.1"/>
</dbReference>
<dbReference type="AlphaFoldDB" id="A0A6M6JRF9"/>
<evidence type="ECO:0000313" key="5">
    <source>
        <dbReference type="EMBL" id="QJY49895.1"/>
    </source>
</evidence>
<dbReference type="PANTHER" id="PTHR30137">
    <property type="entry name" value="LUCIFERASE-LIKE MONOOXYGENASE"/>
    <property type="match status" value="1"/>
</dbReference>
<dbReference type="InterPro" id="IPR050766">
    <property type="entry name" value="Bact_Lucif_Oxidored"/>
</dbReference>
<feature type="domain" description="Luciferase-like" evidence="4">
    <location>
        <begin position="1"/>
        <end position="304"/>
    </location>
</feature>
<sequence>MKFLVMTLISNGPDPVTGRTPSPATRFRRVVDNAVLAEELGYDGYAVGERHERPFFSSSPPVVLSHIAARTSAIRLFTAVTTLSLLDPVRAYEDYATLDHLADGRLDLIIGKGNGAAQKELFSVTTEDQWARNKEGYELFRRLWREDRVTWEGRFRPPLTDAETWPRPLQQPIRVWHGSATSRESVELAAQYGDPLFSANVTNPIEPYAELVAHYRERWAHHGHDPADAVVGAGTAGFHVAPTSQQALAEYEPIFAHRRDLFARLGVDPVFHTLEDYVERSSALVGSPQQIVDKVLRYHDRLGHEVTHLHADGDGLSPRRHREALEQFQSDVAPALRAVVPSRPLGGPLPREADDTLPADARPVAVAS</sequence>
<evidence type="ECO:0000256" key="3">
    <source>
        <dbReference type="SAM" id="MobiDB-lite"/>
    </source>
</evidence>
<reference evidence="5 6" key="1">
    <citation type="submission" date="2020-05" db="EMBL/GenBank/DDBJ databases">
        <authorList>
            <person name="Mo P."/>
        </authorList>
    </citation>
    <scope>NUCLEOTIDE SEQUENCE [LARGE SCALE GENOMIC DNA]</scope>
    <source>
        <strain evidence="5 6">Gen01</strain>
    </source>
</reference>
<evidence type="ECO:0000313" key="6">
    <source>
        <dbReference type="Proteomes" id="UP000505377"/>
    </source>
</evidence>
<name>A0A6M6JRF9_9PSEU</name>
<evidence type="ECO:0000256" key="2">
    <source>
        <dbReference type="ARBA" id="ARBA00023033"/>
    </source>
</evidence>
<dbReference type="PANTHER" id="PTHR30137:SF8">
    <property type="entry name" value="BLR5498 PROTEIN"/>
    <property type="match status" value="1"/>
</dbReference>
<feature type="region of interest" description="Disordered" evidence="3">
    <location>
        <begin position="341"/>
        <end position="368"/>
    </location>
</feature>
<evidence type="ECO:0000259" key="4">
    <source>
        <dbReference type="Pfam" id="PF00296"/>
    </source>
</evidence>
<dbReference type="SUPFAM" id="SSF51679">
    <property type="entry name" value="Bacterial luciferase-like"/>
    <property type="match status" value="1"/>
</dbReference>
<dbReference type="EMBL" id="CP053564">
    <property type="protein sequence ID" value="QJY49895.1"/>
    <property type="molecule type" value="Genomic_DNA"/>
</dbReference>